<evidence type="ECO:0000256" key="1">
    <source>
        <dbReference type="SAM" id="Phobius"/>
    </source>
</evidence>
<dbReference type="PANTHER" id="PTHR38454">
    <property type="entry name" value="INTEGRAL MEMBRANE PROTEIN-RELATED"/>
    <property type="match status" value="1"/>
</dbReference>
<dbReference type="AlphaFoldDB" id="A0A0P0L5D1"/>
<feature type="transmembrane region" description="Helical" evidence="1">
    <location>
        <begin position="7"/>
        <end position="26"/>
    </location>
</feature>
<dbReference type="PATRIC" id="fig|821.40.peg.785"/>
<dbReference type="EMBL" id="CP013020">
    <property type="protein sequence ID" value="ALK83294.1"/>
    <property type="molecule type" value="Genomic_DNA"/>
</dbReference>
<protein>
    <submittedName>
        <fullName evidence="2">Membrane protein, putative</fullName>
    </submittedName>
</protein>
<feature type="transmembrane region" description="Helical" evidence="1">
    <location>
        <begin position="100"/>
        <end position="118"/>
    </location>
</feature>
<feature type="transmembrane region" description="Helical" evidence="1">
    <location>
        <begin position="171"/>
        <end position="188"/>
    </location>
</feature>
<organism evidence="2 3">
    <name type="scientific">Phocaeicola vulgatus</name>
    <name type="common">Bacteroides vulgatus</name>
    <dbReference type="NCBI Taxonomy" id="821"/>
    <lineage>
        <taxon>Bacteria</taxon>
        <taxon>Pseudomonadati</taxon>
        <taxon>Bacteroidota</taxon>
        <taxon>Bacteroidia</taxon>
        <taxon>Bacteroidales</taxon>
        <taxon>Bacteroidaceae</taxon>
        <taxon>Phocaeicola</taxon>
    </lineage>
</organism>
<evidence type="ECO:0000313" key="3">
    <source>
        <dbReference type="Proteomes" id="UP000061587"/>
    </source>
</evidence>
<keyword evidence="1" id="KW-0472">Membrane</keyword>
<accession>A0A0P0L5D1</accession>
<feature type="transmembrane region" description="Helical" evidence="1">
    <location>
        <begin position="130"/>
        <end position="151"/>
    </location>
</feature>
<keyword evidence="1" id="KW-1133">Transmembrane helix</keyword>
<dbReference type="PANTHER" id="PTHR38454:SF1">
    <property type="entry name" value="INTEGRAL MEMBRANE PROTEIN"/>
    <property type="match status" value="1"/>
</dbReference>
<proteinExistence type="predicted"/>
<name>A0A0P0L5D1_PHOVU</name>
<gene>
    <name evidence="2" type="ORF">BvMPK_0675</name>
</gene>
<dbReference type="InterPro" id="IPR018580">
    <property type="entry name" value="Uncharacterised_YfhO"/>
</dbReference>
<dbReference type="Proteomes" id="UP000061587">
    <property type="component" value="Chromosome"/>
</dbReference>
<feature type="transmembrane region" description="Helical" evidence="1">
    <location>
        <begin position="195"/>
        <end position="214"/>
    </location>
</feature>
<reference evidence="3" key="1">
    <citation type="submission" date="2015-10" db="EMBL/GenBank/DDBJ databases">
        <title>Extensive mobilome-driven genome diversification in gut-associated Bacteroides vulgatus mpk.</title>
        <authorList>
            <person name="Beier S."/>
            <person name="Lange A."/>
            <person name="Huson D.H."/>
            <person name="Frick J.-S."/>
            <person name="Autenrieth I.B."/>
        </authorList>
    </citation>
    <scope>NUCLEOTIDE SEQUENCE [LARGE SCALE GENOMIC DNA]</scope>
    <source>
        <strain evidence="3">mpk</strain>
    </source>
</reference>
<keyword evidence="1" id="KW-0812">Transmembrane</keyword>
<reference evidence="2 3" key="2">
    <citation type="journal article" date="2016" name="Genome Biol. Evol.">
        <title>Extensive mobilome-driven genome diversification in mouse gut-associated Bacteroides vulgatus mpk.</title>
        <authorList>
            <person name="Lange A."/>
            <person name="Beier S."/>
            <person name="Steimle A."/>
            <person name="Autenrieth I.B."/>
            <person name="Huson D.H."/>
            <person name="Frick J.S."/>
        </authorList>
    </citation>
    <scope>NUCLEOTIDE SEQUENCE [LARGE SCALE GENOMIC DNA]</scope>
    <source>
        <strain evidence="3">mpk</strain>
    </source>
</reference>
<evidence type="ECO:0000313" key="2">
    <source>
        <dbReference type="EMBL" id="ALK83294.1"/>
    </source>
</evidence>
<sequence>MNLFKRILPDIVVIILFAVISFVYFFPAVTEGRILSQHDSVAGIGAGEEAKEYLERTGERTRWTNSIFGGMPTYQMAPSYDSTDTLKGVEKLYHLYLPNYVWYVFVMLLGFYILLRAFDFSVWLASLGAVLWAFSSYFFIIIAAGHIWKFVTLAYIPPTIAGMVLAYRGKYLSGGLLTAVFVALQIVSNHVQMSYYFLFVMLFMAVAFGVDAWQKKEMPQFLKATGVLLMAGILGVCINLSNLYHTYEYSKETMRGKSELVKPDSHNQTKSGLERDYITQWSYGIGETFSLLVPNVKGGASVPLAANEKAMEKANPMYNSIYSQIGQYWGEQPGTSGPVYVGRL</sequence>
<feature type="transmembrane region" description="Helical" evidence="1">
    <location>
        <begin position="226"/>
        <end position="247"/>
    </location>
</feature>